<evidence type="ECO:0000259" key="2">
    <source>
        <dbReference type="Pfam" id="PF08268"/>
    </source>
</evidence>
<dbReference type="HOGENOM" id="CLU_039676_0_0_1"/>
<organism evidence="3">
    <name type="scientific">Oryza meridionalis</name>
    <dbReference type="NCBI Taxonomy" id="40149"/>
    <lineage>
        <taxon>Eukaryota</taxon>
        <taxon>Viridiplantae</taxon>
        <taxon>Streptophyta</taxon>
        <taxon>Embryophyta</taxon>
        <taxon>Tracheophyta</taxon>
        <taxon>Spermatophyta</taxon>
        <taxon>Magnoliopsida</taxon>
        <taxon>Liliopsida</taxon>
        <taxon>Poales</taxon>
        <taxon>Poaceae</taxon>
        <taxon>BOP clade</taxon>
        <taxon>Oryzoideae</taxon>
        <taxon>Oryzeae</taxon>
        <taxon>Oryzinae</taxon>
        <taxon>Oryza</taxon>
    </lineage>
</organism>
<accession>A0A0E0EMM8</accession>
<feature type="domain" description="F-box associated beta-propeller type 3" evidence="2">
    <location>
        <begin position="178"/>
        <end position="418"/>
    </location>
</feature>
<reference evidence="3" key="1">
    <citation type="submission" date="2015-04" db="UniProtKB">
        <authorList>
            <consortium name="EnsemblPlants"/>
        </authorList>
    </citation>
    <scope>IDENTIFICATION</scope>
</reference>
<name>A0A0E0EMM8_9ORYZ</name>
<evidence type="ECO:0000313" key="3">
    <source>
        <dbReference type="EnsemblPlants" id="OMERI08G15010.1"/>
    </source>
</evidence>
<dbReference type="PANTHER" id="PTHR31672">
    <property type="entry name" value="BNACNNG10540D PROTEIN"/>
    <property type="match status" value="1"/>
</dbReference>
<proteinExistence type="predicted"/>
<sequence length="524" mass="57811">MKRKREDAAADGEITAAVSRAGTSSSSFGGGAICDDVVRNIFARLPARDAVASMALSRHHRCLITSPDFARLHCRHGAPLPRPHIAYVATAPVVTHRDMLARVNSLQERGRQRERYDDPEPDRFSQTSRYHGFHVAGAGGRRRGTNPMRALAGKKYSDQKYVGTCNGVILLAGRGEDDEQFSGLLLNPTVADGEREVSPVVPPSPDDCYHASGFGYGPMTRTYKLLLCKHKSVANFRTYSNGRRRRSVPGEPLYLWRADELHVYSLGGGAAAQPRTVLAGLDGDMIHRRSLYMDGTVYLLNADKETLLAFDVDDETIASIALPGERVAGGDPRSHLKSHLMEMSGRVCVATVDNGDQKFIAVWLLTTDRRWERRCAFRNDWCWPATVAGVWDCGGALLIVIQADDESSIFLYDDATGEVSRLNPPPDASPEKSDYRICWGYKPTLVTPASIVGEFDQDKQRCRDIAADVLAAVTPLNETHKRKGQEAALHTVCFMEFLVVVMRKLPGNLRHVIAGLDQFYQSAA</sequence>
<keyword evidence="4" id="KW-1185">Reference proteome</keyword>
<protein>
    <recommendedName>
        <fullName evidence="2">F-box associated beta-propeller type 3 domain-containing protein</fullName>
    </recommendedName>
</protein>
<dbReference type="InterPro" id="IPR017451">
    <property type="entry name" value="F-box-assoc_interact_dom"/>
</dbReference>
<dbReference type="Gramene" id="OMERI08G15010.1">
    <property type="protein sequence ID" value="OMERI08G15010.1"/>
    <property type="gene ID" value="OMERI08G15010"/>
</dbReference>
<evidence type="ECO:0000313" key="4">
    <source>
        <dbReference type="Proteomes" id="UP000008021"/>
    </source>
</evidence>
<evidence type="ECO:0000256" key="1">
    <source>
        <dbReference type="SAM" id="MobiDB-lite"/>
    </source>
</evidence>
<dbReference type="NCBIfam" id="TIGR01640">
    <property type="entry name" value="F_box_assoc_1"/>
    <property type="match status" value="1"/>
</dbReference>
<dbReference type="AlphaFoldDB" id="A0A0E0EMM8"/>
<dbReference type="Proteomes" id="UP000008021">
    <property type="component" value="Chromosome 8"/>
</dbReference>
<dbReference type="InterPro" id="IPR013187">
    <property type="entry name" value="F-box-assoc_dom_typ3"/>
</dbReference>
<dbReference type="EnsemblPlants" id="OMERI08G15010.1">
    <property type="protein sequence ID" value="OMERI08G15010.1"/>
    <property type="gene ID" value="OMERI08G15010"/>
</dbReference>
<dbReference type="InterPro" id="IPR050796">
    <property type="entry name" value="SCF_F-box_component"/>
</dbReference>
<reference evidence="3" key="2">
    <citation type="submission" date="2018-05" db="EMBL/GenBank/DDBJ databases">
        <title>OmerRS3 (Oryza meridionalis Reference Sequence Version 3).</title>
        <authorList>
            <person name="Zhang J."/>
            <person name="Kudrna D."/>
            <person name="Lee S."/>
            <person name="Talag J."/>
            <person name="Welchert J."/>
            <person name="Wing R.A."/>
        </authorList>
    </citation>
    <scope>NUCLEOTIDE SEQUENCE [LARGE SCALE GENOMIC DNA]</scope>
    <source>
        <strain evidence="3">cv. OR44</strain>
    </source>
</reference>
<feature type="region of interest" description="Disordered" evidence="1">
    <location>
        <begin position="106"/>
        <end position="127"/>
    </location>
</feature>
<feature type="compositionally biased region" description="Basic and acidic residues" evidence="1">
    <location>
        <begin position="108"/>
        <end position="123"/>
    </location>
</feature>
<dbReference type="Pfam" id="PF08268">
    <property type="entry name" value="FBA_3"/>
    <property type="match status" value="1"/>
</dbReference>